<keyword evidence="3" id="KW-1185">Reference proteome</keyword>
<protein>
    <submittedName>
        <fullName evidence="2">LuxR family transcriptional regulator</fullName>
    </submittedName>
</protein>
<feature type="domain" description="HTH luxR-type" evidence="1">
    <location>
        <begin position="182"/>
        <end position="247"/>
    </location>
</feature>
<dbReference type="AlphaFoldDB" id="A0A365YGA5"/>
<dbReference type="SUPFAM" id="SSF46894">
    <property type="entry name" value="C-terminal effector domain of the bipartite response regulators"/>
    <property type="match status" value="1"/>
</dbReference>
<evidence type="ECO:0000313" key="2">
    <source>
        <dbReference type="EMBL" id="RBM01741.1"/>
    </source>
</evidence>
<organism evidence="2 3">
    <name type="scientific">Glutamicibacter soli</name>
    <dbReference type="NCBI Taxonomy" id="453836"/>
    <lineage>
        <taxon>Bacteria</taxon>
        <taxon>Bacillati</taxon>
        <taxon>Actinomycetota</taxon>
        <taxon>Actinomycetes</taxon>
        <taxon>Micrococcales</taxon>
        <taxon>Micrococcaceae</taxon>
        <taxon>Glutamicibacter</taxon>
    </lineage>
</organism>
<proteinExistence type="predicted"/>
<dbReference type="InterPro" id="IPR000792">
    <property type="entry name" value="Tscrpt_reg_LuxR_C"/>
</dbReference>
<dbReference type="PANTHER" id="PTHR34293">
    <property type="entry name" value="HTH-TYPE TRANSCRIPTIONAL REGULATOR TRMBL2"/>
    <property type="match status" value="1"/>
</dbReference>
<dbReference type="InterPro" id="IPR016032">
    <property type="entry name" value="Sig_transdc_resp-reg_C-effctor"/>
</dbReference>
<dbReference type="Pfam" id="PF13384">
    <property type="entry name" value="HTH_23"/>
    <property type="match status" value="1"/>
</dbReference>
<dbReference type="RefSeq" id="WP_113607052.1">
    <property type="nucleotide sequence ID" value="NZ_POAF01000003.1"/>
</dbReference>
<dbReference type="Proteomes" id="UP000252167">
    <property type="component" value="Unassembled WGS sequence"/>
</dbReference>
<comment type="caution">
    <text evidence="2">The sequence shown here is derived from an EMBL/GenBank/DDBJ whole genome shotgun (WGS) entry which is preliminary data.</text>
</comment>
<dbReference type="PROSITE" id="PS50043">
    <property type="entry name" value="HTH_LUXR_2"/>
    <property type="match status" value="1"/>
</dbReference>
<dbReference type="SMART" id="SM00421">
    <property type="entry name" value="HTH_LUXR"/>
    <property type="match status" value="1"/>
</dbReference>
<reference evidence="2 3" key="1">
    <citation type="submission" date="2018-01" db="EMBL/GenBank/DDBJ databases">
        <title>Glutamicibacter soli strain NHPC-3 Whole genome sequence and assembly.</title>
        <authorList>
            <person name="Choudhury P."/>
            <person name="Gupta D."/>
            <person name="Sengupta K."/>
            <person name="Jawed A."/>
            <person name="Sultana N."/>
            <person name="Saha P."/>
        </authorList>
    </citation>
    <scope>NUCLEOTIDE SEQUENCE [LARGE SCALE GENOMIC DNA]</scope>
    <source>
        <strain evidence="2 3">NHPC-3</strain>
    </source>
</reference>
<name>A0A365YGA5_9MICC</name>
<evidence type="ECO:0000313" key="3">
    <source>
        <dbReference type="Proteomes" id="UP000252167"/>
    </source>
</evidence>
<evidence type="ECO:0000259" key="1">
    <source>
        <dbReference type="PROSITE" id="PS50043"/>
    </source>
</evidence>
<dbReference type="CDD" id="cd06170">
    <property type="entry name" value="LuxR_C_like"/>
    <property type="match status" value="1"/>
</dbReference>
<gene>
    <name evidence="2" type="ORF">C1H84_07825</name>
</gene>
<accession>A0A365YGA5</accession>
<dbReference type="Gene3D" id="1.10.10.10">
    <property type="entry name" value="Winged helix-like DNA-binding domain superfamily/Winged helix DNA-binding domain"/>
    <property type="match status" value="1"/>
</dbReference>
<sequence length="255" mass="28098">MDADTLTSISQQLAALADGMRRSGVPTDGAHVHRDGLSMRLIYSRQDLVDTFNDFQDRAVHSIDALDRGGRPAHAESQSKSQPAALARGVRFRVVYDPSVFERGDLTRAMLNSVRQGEEARVSTNVSTRLLIRDREEFIIHTSEASAASHLAVQLTSPVLADFINDSFTKVWETALQVSNRKFESGTLLEDDEIQILRLLAAGQKDESVARALGVSVRTVQRKIQTLQRGFGAASRFQLGAISARHLIVDRESAD</sequence>
<dbReference type="GO" id="GO:0003677">
    <property type="term" value="F:DNA binding"/>
    <property type="evidence" value="ECO:0007669"/>
    <property type="project" value="InterPro"/>
</dbReference>
<dbReference type="PANTHER" id="PTHR34293:SF1">
    <property type="entry name" value="HTH-TYPE TRANSCRIPTIONAL REGULATOR TRMBL2"/>
    <property type="match status" value="1"/>
</dbReference>
<dbReference type="GO" id="GO:0006355">
    <property type="term" value="P:regulation of DNA-templated transcription"/>
    <property type="evidence" value="ECO:0007669"/>
    <property type="project" value="InterPro"/>
</dbReference>
<dbReference type="InterPro" id="IPR036388">
    <property type="entry name" value="WH-like_DNA-bd_sf"/>
</dbReference>
<dbReference type="InterPro" id="IPR051797">
    <property type="entry name" value="TrmB-like"/>
</dbReference>
<dbReference type="EMBL" id="POAF01000003">
    <property type="protein sequence ID" value="RBM01741.1"/>
    <property type="molecule type" value="Genomic_DNA"/>
</dbReference>